<evidence type="ECO:0000313" key="1">
    <source>
        <dbReference type="EMBL" id="MBA4641066.1"/>
    </source>
</evidence>
<organism evidence="1">
    <name type="scientific">Opuntia streptacantha</name>
    <name type="common">Prickly pear cactus</name>
    <name type="synonym">Opuntia cardona</name>
    <dbReference type="NCBI Taxonomy" id="393608"/>
    <lineage>
        <taxon>Eukaryota</taxon>
        <taxon>Viridiplantae</taxon>
        <taxon>Streptophyta</taxon>
        <taxon>Embryophyta</taxon>
        <taxon>Tracheophyta</taxon>
        <taxon>Spermatophyta</taxon>
        <taxon>Magnoliopsida</taxon>
        <taxon>eudicotyledons</taxon>
        <taxon>Gunneridae</taxon>
        <taxon>Pentapetalae</taxon>
        <taxon>Caryophyllales</taxon>
        <taxon>Cactineae</taxon>
        <taxon>Cactaceae</taxon>
        <taxon>Opuntioideae</taxon>
        <taxon>Opuntia</taxon>
    </lineage>
</organism>
<sequence>MHIATITLPFKTPKRCRKASTQYAYCWQATQLRHHWRRVSLRKQTKKRAVPFKLDLSDQLLHNLRYAVQCSAENDQWTKQAHTRDSCKTKIFIIYDRSKRSLFTQPSVQHETNFTPFLTWL</sequence>
<proteinExistence type="predicted"/>
<dbReference type="AlphaFoldDB" id="A0A7C9DFR3"/>
<accession>A0A7C9DFR3</accession>
<name>A0A7C9DFR3_OPUST</name>
<reference evidence="1" key="1">
    <citation type="journal article" date="2013" name="J. Plant Res.">
        <title>Effect of fungi and light on seed germination of three Opuntia species from semiarid lands of central Mexico.</title>
        <authorList>
            <person name="Delgado-Sanchez P."/>
            <person name="Jimenez-Bremont J.F."/>
            <person name="Guerrero-Gonzalez Mde L."/>
            <person name="Flores J."/>
        </authorList>
    </citation>
    <scope>NUCLEOTIDE SEQUENCE</scope>
    <source>
        <tissue evidence="1">Cladode</tissue>
    </source>
</reference>
<reference evidence="1" key="2">
    <citation type="submission" date="2020-07" db="EMBL/GenBank/DDBJ databases">
        <authorList>
            <person name="Vera ALvarez R."/>
            <person name="Arias-Moreno D.M."/>
            <person name="Jimenez-Jacinto V."/>
            <person name="Jimenez-Bremont J.F."/>
            <person name="Swaminathan K."/>
            <person name="Moose S.P."/>
            <person name="Guerrero-Gonzalez M.L."/>
            <person name="Marino-Ramirez L."/>
            <person name="Landsman D."/>
            <person name="Rodriguez-Kessler M."/>
            <person name="Delgado-Sanchez P."/>
        </authorList>
    </citation>
    <scope>NUCLEOTIDE SEQUENCE</scope>
    <source>
        <tissue evidence="1">Cladode</tissue>
    </source>
</reference>
<protein>
    <submittedName>
        <fullName evidence="1">Uncharacterized protein</fullName>
    </submittedName>
</protein>
<dbReference type="EMBL" id="GISG01122547">
    <property type="protein sequence ID" value="MBA4641066.1"/>
    <property type="molecule type" value="Transcribed_RNA"/>
</dbReference>